<dbReference type="EMBL" id="BEGY01000154">
    <property type="protein sequence ID" value="GAX85189.1"/>
    <property type="molecule type" value="Genomic_DNA"/>
</dbReference>
<dbReference type="Proteomes" id="UP000232323">
    <property type="component" value="Unassembled WGS sequence"/>
</dbReference>
<reference evidence="3 4" key="1">
    <citation type="submission" date="2017-08" db="EMBL/GenBank/DDBJ databases">
        <title>Acidophilic green algal genome provides insights into adaptation to an acidic environment.</title>
        <authorList>
            <person name="Hirooka S."/>
            <person name="Hirose Y."/>
            <person name="Kanesaki Y."/>
            <person name="Higuchi S."/>
            <person name="Fujiwara T."/>
            <person name="Onuma R."/>
            <person name="Era A."/>
            <person name="Ohbayashi R."/>
            <person name="Uzuka A."/>
            <person name="Nozaki H."/>
            <person name="Yoshikawa H."/>
            <person name="Miyagishima S.Y."/>
        </authorList>
    </citation>
    <scope>NUCLEOTIDE SEQUENCE [LARGE SCALE GENOMIC DNA]</scope>
    <source>
        <strain evidence="3 4">NIES-2499</strain>
    </source>
</reference>
<comment type="caution">
    <text evidence="3">The sequence shown here is derived from an EMBL/GenBank/DDBJ whole genome shotgun (WGS) entry which is preliminary data.</text>
</comment>
<dbReference type="GO" id="GO:0004045">
    <property type="term" value="F:peptidyl-tRNA hydrolase activity"/>
    <property type="evidence" value="ECO:0007669"/>
    <property type="project" value="TreeGrafter"/>
</dbReference>
<dbReference type="InterPro" id="IPR052104">
    <property type="entry name" value="Mito_Release_Factor_mL62"/>
</dbReference>
<dbReference type="NCBIfam" id="NF006718">
    <property type="entry name" value="PRK09256.1"/>
    <property type="match status" value="1"/>
</dbReference>
<organism evidence="3 4">
    <name type="scientific">Chlamydomonas eustigma</name>
    <dbReference type="NCBI Taxonomy" id="1157962"/>
    <lineage>
        <taxon>Eukaryota</taxon>
        <taxon>Viridiplantae</taxon>
        <taxon>Chlorophyta</taxon>
        <taxon>core chlorophytes</taxon>
        <taxon>Chlorophyceae</taxon>
        <taxon>CS clade</taxon>
        <taxon>Chlamydomonadales</taxon>
        <taxon>Chlamydomonadaceae</taxon>
        <taxon>Chlamydomonas</taxon>
    </lineage>
</organism>
<name>A0A250XQF9_9CHLO</name>
<evidence type="ECO:0000256" key="1">
    <source>
        <dbReference type="SAM" id="MobiDB-lite"/>
    </source>
</evidence>
<feature type="compositionally biased region" description="Basic and acidic residues" evidence="1">
    <location>
        <begin position="187"/>
        <end position="196"/>
    </location>
</feature>
<feature type="domain" description="Prokaryotic-type class I peptide chain release factors" evidence="2">
    <location>
        <begin position="67"/>
        <end position="83"/>
    </location>
</feature>
<dbReference type="AlphaFoldDB" id="A0A250XQF9"/>
<keyword evidence="4" id="KW-1185">Reference proteome</keyword>
<dbReference type="GO" id="GO:0070126">
    <property type="term" value="P:mitochondrial translational termination"/>
    <property type="evidence" value="ECO:0007669"/>
    <property type="project" value="TreeGrafter"/>
</dbReference>
<dbReference type="STRING" id="1157962.A0A250XQF9"/>
<evidence type="ECO:0000259" key="2">
    <source>
        <dbReference type="PROSITE" id="PS00745"/>
    </source>
</evidence>
<proteinExistence type="predicted"/>
<accession>A0A250XQF9</accession>
<dbReference type="Pfam" id="PF00472">
    <property type="entry name" value="RF-1"/>
    <property type="match status" value="1"/>
</dbReference>
<dbReference type="Gene3D" id="3.30.160.20">
    <property type="match status" value="1"/>
</dbReference>
<feature type="compositionally biased region" description="Basic and acidic residues" evidence="1">
    <location>
        <begin position="169"/>
        <end position="179"/>
    </location>
</feature>
<evidence type="ECO:0000313" key="3">
    <source>
        <dbReference type="EMBL" id="GAX85189.1"/>
    </source>
</evidence>
<gene>
    <name evidence="3" type="ORF">CEUSTIGMA_g12607.t1</name>
</gene>
<dbReference type="PROSITE" id="PS00745">
    <property type="entry name" value="RF_PROK_I"/>
    <property type="match status" value="1"/>
</dbReference>
<dbReference type="PANTHER" id="PTHR11075">
    <property type="entry name" value="PEPTIDE CHAIN RELEASE FACTOR"/>
    <property type="match status" value="1"/>
</dbReference>
<feature type="region of interest" description="Disordered" evidence="1">
    <location>
        <begin position="167"/>
        <end position="196"/>
    </location>
</feature>
<evidence type="ECO:0000313" key="4">
    <source>
        <dbReference type="Proteomes" id="UP000232323"/>
    </source>
</evidence>
<dbReference type="SUPFAM" id="SSF110916">
    <property type="entry name" value="Peptidyl-tRNA hydrolase domain-like"/>
    <property type="match status" value="1"/>
</dbReference>
<dbReference type="OrthoDB" id="270639at2759"/>
<protein>
    <recommendedName>
        <fullName evidence="2">Prokaryotic-type class I peptide chain release factors domain-containing protein</fullName>
    </recommendedName>
</protein>
<dbReference type="InterPro" id="IPR000352">
    <property type="entry name" value="Pep_chain_release_fac_I"/>
</dbReference>
<dbReference type="PANTHER" id="PTHR11075:SF54">
    <property type="entry name" value="LARGE RIBOSOMAL SUBUNIT PROTEIN ML62"/>
    <property type="match status" value="1"/>
</dbReference>
<dbReference type="GO" id="GO:0016150">
    <property type="term" value="F:translation release factor activity, codon nonspecific"/>
    <property type="evidence" value="ECO:0007669"/>
    <property type="project" value="TreeGrafter"/>
</dbReference>
<dbReference type="FunFam" id="3.30.160.20:FF:000046">
    <property type="entry name" value="Peptidyl-tRNA hydrolase ICT1"/>
    <property type="match status" value="1"/>
</dbReference>
<dbReference type="GO" id="GO:0005762">
    <property type="term" value="C:mitochondrial large ribosomal subunit"/>
    <property type="evidence" value="ECO:0007669"/>
    <property type="project" value="TreeGrafter"/>
</dbReference>
<sequence>MLTTSRILSQCILRHHVASVPTLHLRTCTYIHCTSSNYSSSPSNSSVPKVHKVRPLTKDDVDFSFSRSSGAGGQNVNKVSTKVDMRLDLSKATWLPEEIRQEIRTAEKNKVTNEGFLVVSSQKHRTQAQNMEDALEKIQVMIDNAVEALTPKIADATTVARVKANIKAGQERRIQDKKRESMRKKERGGGKGREWD</sequence>